<feature type="compositionally biased region" description="Basic and acidic residues" evidence="1">
    <location>
        <begin position="82"/>
        <end position="95"/>
    </location>
</feature>
<evidence type="ECO:0000256" key="1">
    <source>
        <dbReference type="SAM" id="MobiDB-lite"/>
    </source>
</evidence>
<keyword evidence="2" id="KW-1133">Transmembrane helix</keyword>
<dbReference type="EMBL" id="JASOPA010000001">
    <property type="protein sequence ID" value="MDK7241652.1"/>
    <property type="molecule type" value="Genomic_DNA"/>
</dbReference>
<dbReference type="AlphaFoldDB" id="A0AAW6Y8F2"/>
<keyword evidence="2" id="KW-0472">Membrane</keyword>
<accession>A0AAW6Y8F2</accession>
<protein>
    <recommendedName>
        <fullName evidence="5">DUF2681 domain-containing protein</fullName>
    </recommendedName>
</protein>
<dbReference type="Proteomes" id="UP001236303">
    <property type="component" value="Unassembled WGS sequence"/>
</dbReference>
<keyword evidence="2" id="KW-0812">Transmembrane</keyword>
<name>A0AAW6Y8F2_NEISU</name>
<feature type="region of interest" description="Disordered" evidence="1">
    <location>
        <begin position="81"/>
        <end position="104"/>
    </location>
</feature>
<evidence type="ECO:0000313" key="4">
    <source>
        <dbReference type="Proteomes" id="UP001236303"/>
    </source>
</evidence>
<feature type="transmembrane region" description="Helical" evidence="2">
    <location>
        <begin position="6"/>
        <end position="23"/>
    </location>
</feature>
<proteinExistence type="predicted"/>
<comment type="caution">
    <text evidence="3">The sequence shown here is derived from an EMBL/GenBank/DDBJ whole genome shotgun (WGS) entry which is preliminary data.</text>
</comment>
<reference evidence="3" key="1">
    <citation type="submission" date="2023-05" db="EMBL/GenBank/DDBJ databases">
        <title>Cataloging the Phylogenetic Diversity of Human Bladder Bacteria.</title>
        <authorList>
            <person name="Du J."/>
        </authorList>
    </citation>
    <scope>NUCLEOTIDE SEQUENCE</scope>
    <source>
        <strain evidence="3">UMB1050</strain>
    </source>
</reference>
<dbReference type="RefSeq" id="WP_070813996.1">
    <property type="nucleotide sequence ID" value="NZ_JASOPA010000001.1"/>
</dbReference>
<sequence>MKTAIVVAVSYILTVAVLGYSLMHMRKSNKALTQTVAAQEDAIKSKDATIKIYKARAQSLQAQVDQMMKVQAEKNSQVEAALTKHHEWSSEKLPEDVAQTINKK</sequence>
<evidence type="ECO:0000313" key="3">
    <source>
        <dbReference type="EMBL" id="MDK7241652.1"/>
    </source>
</evidence>
<gene>
    <name evidence="3" type="ORF">QP451_01155</name>
</gene>
<evidence type="ECO:0008006" key="5">
    <source>
        <dbReference type="Google" id="ProtNLM"/>
    </source>
</evidence>
<evidence type="ECO:0000256" key="2">
    <source>
        <dbReference type="SAM" id="Phobius"/>
    </source>
</evidence>
<organism evidence="3 4">
    <name type="scientific">Neisseria subflava</name>
    <dbReference type="NCBI Taxonomy" id="28449"/>
    <lineage>
        <taxon>Bacteria</taxon>
        <taxon>Pseudomonadati</taxon>
        <taxon>Pseudomonadota</taxon>
        <taxon>Betaproteobacteria</taxon>
        <taxon>Neisseriales</taxon>
        <taxon>Neisseriaceae</taxon>
        <taxon>Neisseria</taxon>
    </lineage>
</organism>